<dbReference type="VEuPathDB" id="FungiDB:F4678DRAFT_455865"/>
<protein>
    <recommendedName>
        <fullName evidence="3">Zn(2)-C6 fungal-type domain-containing protein</fullName>
    </recommendedName>
</protein>
<dbReference type="Proteomes" id="UP001148614">
    <property type="component" value="Unassembled WGS sequence"/>
</dbReference>
<dbReference type="SMART" id="SM00066">
    <property type="entry name" value="GAL4"/>
    <property type="match status" value="1"/>
</dbReference>
<evidence type="ECO:0000256" key="2">
    <source>
        <dbReference type="SAM" id="MobiDB-lite"/>
    </source>
</evidence>
<dbReference type="CDD" id="cd00067">
    <property type="entry name" value="GAL4"/>
    <property type="match status" value="1"/>
</dbReference>
<dbReference type="InterPro" id="IPR036864">
    <property type="entry name" value="Zn2-C6_fun-type_DNA-bd_sf"/>
</dbReference>
<reference evidence="4" key="1">
    <citation type="submission" date="2022-07" db="EMBL/GenBank/DDBJ databases">
        <title>Genome Sequence of Xylaria arbuscula.</title>
        <authorList>
            <person name="Buettner E."/>
        </authorList>
    </citation>
    <scope>NUCLEOTIDE SEQUENCE</scope>
    <source>
        <strain evidence="4">VT107</strain>
    </source>
</reference>
<name>A0A9W8NCW4_9PEZI</name>
<feature type="compositionally biased region" description="Basic and acidic residues" evidence="2">
    <location>
        <begin position="1"/>
        <end position="16"/>
    </location>
</feature>
<dbReference type="Pfam" id="PF00172">
    <property type="entry name" value="Zn_clus"/>
    <property type="match status" value="1"/>
</dbReference>
<feature type="region of interest" description="Disordered" evidence="2">
    <location>
        <begin position="1"/>
        <end position="35"/>
    </location>
</feature>
<feature type="region of interest" description="Disordered" evidence="2">
    <location>
        <begin position="82"/>
        <end position="107"/>
    </location>
</feature>
<sequence>MASDSWKDASDGDRQSPSDFSPDASGAKSAGNRSKASIRASLACVQCRSKHVKCDAKQPACGRCVMEEKPCYYTKSRRGIRDPKKRSLISDKPPISSPQYATSSIKSPPRASLFGMPNPLSSGWTATRLVDTNEHRTLACAFFDYFYPGHPTLPPKNYFLGYVESDPNAYHFLFSVIDYCGALYTGDVRLNDLREATYSAACGPLPFTVQSVQGLHLLSTIAFGESKFAHHVSFGNRCWKMAIELGMHRKAFADRTSDPVWAESYRRTWWFIKFQGMIRRSNETEPAVETYDVESDVDIPYSEEWQYQSGDIPPPVSLLQHEREVDLGRSEFPSLAFQIELCRIQAEISFLCNEINGGDDENIERINQADLKICNFLRRIPKWKMDVKAGSGSDSPGRGPDRKGQLVKQFGWNPHPVDIQVANSVCDLFRYSIPIKCLRPMMVPGLLRVAIVYLDACVFLGLDSPIFRERINSLIRILTLHGETWPLSRKIAEDIQAVADEYLPPTDQLKGHSSSPDSDEWNALVADALNNNSTYFGSSAVGFDHHHPSFLNAHLPSVLLNSREPDHIVAPVVHSFSAGR</sequence>
<dbReference type="GO" id="GO:0008270">
    <property type="term" value="F:zinc ion binding"/>
    <property type="evidence" value="ECO:0007669"/>
    <property type="project" value="InterPro"/>
</dbReference>
<evidence type="ECO:0000313" key="5">
    <source>
        <dbReference type="Proteomes" id="UP001148614"/>
    </source>
</evidence>
<proteinExistence type="predicted"/>
<dbReference type="SUPFAM" id="SSF57701">
    <property type="entry name" value="Zn2/Cys6 DNA-binding domain"/>
    <property type="match status" value="1"/>
</dbReference>
<keyword evidence="1" id="KW-0539">Nucleus</keyword>
<evidence type="ECO:0000313" key="4">
    <source>
        <dbReference type="EMBL" id="KAJ3568401.1"/>
    </source>
</evidence>
<dbReference type="PANTHER" id="PTHR47431:SF1">
    <property type="entry name" value="ZN(II)2CYS6 TRANSCRIPTION FACTOR (EUROFUNG)"/>
    <property type="match status" value="1"/>
</dbReference>
<dbReference type="Gene3D" id="4.10.240.10">
    <property type="entry name" value="Zn(2)-C6 fungal-type DNA-binding domain"/>
    <property type="match status" value="1"/>
</dbReference>
<dbReference type="PROSITE" id="PS50048">
    <property type="entry name" value="ZN2_CY6_FUNGAL_2"/>
    <property type="match status" value="1"/>
</dbReference>
<feature type="domain" description="Zn(2)-C6 fungal-type" evidence="3">
    <location>
        <begin position="43"/>
        <end position="73"/>
    </location>
</feature>
<dbReference type="GO" id="GO:0000981">
    <property type="term" value="F:DNA-binding transcription factor activity, RNA polymerase II-specific"/>
    <property type="evidence" value="ECO:0007669"/>
    <property type="project" value="InterPro"/>
</dbReference>
<dbReference type="PROSITE" id="PS00463">
    <property type="entry name" value="ZN2_CY6_FUNGAL_1"/>
    <property type="match status" value="1"/>
</dbReference>
<organism evidence="4 5">
    <name type="scientific">Xylaria arbuscula</name>
    <dbReference type="NCBI Taxonomy" id="114810"/>
    <lineage>
        <taxon>Eukaryota</taxon>
        <taxon>Fungi</taxon>
        <taxon>Dikarya</taxon>
        <taxon>Ascomycota</taxon>
        <taxon>Pezizomycotina</taxon>
        <taxon>Sordariomycetes</taxon>
        <taxon>Xylariomycetidae</taxon>
        <taxon>Xylariales</taxon>
        <taxon>Xylariaceae</taxon>
        <taxon>Xylaria</taxon>
    </lineage>
</organism>
<dbReference type="CDD" id="cd12148">
    <property type="entry name" value="fungal_TF_MHR"/>
    <property type="match status" value="1"/>
</dbReference>
<dbReference type="EMBL" id="JANPWZ010001140">
    <property type="protein sequence ID" value="KAJ3568401.1"/>
    <property type="molecule type" value="Genomic_DNA"/>
</dbReference>
<dbReference type="InterPro" id="IPR001138">
    <property type="entry name" value="Zn2Cys6_DnaBD"/>
</dbReference>
<feature type="compositionally biased region" description="Polar residues" evidence="2">
    <location>
        <begin position="97"/>
        <end position="106"/>
    </location>
</feature>
<evidence type="ECO:0000256" key="1">
    <source>
        <dbReference type="ARBA" id="ARBA00023242"/>
    </source>
</evidence>
<accession>A0A9W8NCW4</accession>
<dbReference type="AlphaFoldDB" id="A0A9W8NCW4"/>
<evidence type="ECO:0000259" key="3">
    <source>
        <dbReference type="PROSITE" id="PS50048"/>
    </source>
</evidence>
<dbReference type="PANTHER" id="PTHR47431">
    <property type="entry name" value="ZN(II)2CYS6 TRANSCRIPTION FACTOR (EUROFUNG)-RELATED"/>
    <property type="match status" value="1"/>
</dbReference>
<keyword evidence="5" id="KW-1185">Reference proteome</keyword>
<comment type="caution">
    <text evidence="4">The sequence shown here is derived from an EMBL/GenBank/DDBJ whole genome shotgun (WGS) entry which is preliminary data.</text>
</comment>
<gene>
    <name evidence="4" type="ORF">NPX13_g6434</name>
</gene>